<evidence type="ECO:0000313" key="3">
    <source>
        <dbReference type="EMBL" id="QFG69495.1"/>
    </source>
</evidence>
<sequence>MTDQSCDTLISGGRLVDPENEIDAQLNVGMTGGRITYVGSDLPEAATVIDATGKLVVPGFIDLHSHAQNLTGHRLQAFDGVTTSLELESGATPVQASLAWAAAQGRPLHYGFSAGWLHARIIVLEELDDDTVAAWPPLPLDSWSTLQDRARWRQAATTDQIARIVDLVKEQLEAGALGIGMLLGYASATSSEELYAIAELAVRRGCPLFVHMRGLRSEDDSPATAVRELIGLSRDTGVQVHLCHFVSSSAASVQESAALLAEAVAEGLPVTTESYPYGIASTVLGAEFLHPDRLASSGLSPTSITVIQSGEQVATLDRLVELRTLDPGALCAIRYYDEDDPARSQDLKEALVLAGAAFASDAMPVQSLSGPGDDEHGRTGDATELDEWPVPNGYTVHPRSLACFTRAISWLHRDTGLLSLSEVITRCSVIPARILRPALPAMTAKGHLAVGADADVVVINLGELDPHTEFAPVRATHGITDVFVAGTPLIQDGELCAARPGRPLLAPPTSDGERNTS</sequence>
<keyword evidence="3" id="KW-0378">Hydrolase</keyword>
<proteinExistence type="predicted"/>
<dbReference type="Pfam" id="PF07969">
    <property type="entry name" value="Amidohydro_3"/>
    <property type="match status" value="1"/>
</dbReference>
<dbReference type="SUPFAM" id="SSF51556">
    <property type="entry name" value="Metallo-dependent hydrolases"/>
    <property type="match status" value="1"/>
</dbReference>
<reference evidence="3 4" key="1">
    <citation type="submission" date="2019-09" db="EMBL/GenBank/DDBJ databases">
        <title>Serinicoccus pratensis sp. nov., isolated from meadow soil.</title>
        <authorList>
            <person name="Zhang W."/>
        </authorList>
    </citation>
    <scope>NUCLEOTIDE SEQUENCE [LARGE SCALE GENOMIC DNA]</scope>
    <source>
        <strain evidence="3 4">W204</strain>
    </source>
</reference>
<name>A0A5J6V6T8_9MICO</name>
<dbReference type="OrthoDB" id="9763537at2"/>
<dbReference type="InterPro" id="IPR011059">
    <property type="entry name" value="Metal-dep_hydrolase_composite"/>
</dbReference>
<feature type="region of interest" description="Disordered" evidence="1">
    <location>
        <begin position="364"/>
        <end position="389"/>
    </location>
</feature>
<dbReference type="Proteomes" id="UP000326546">
    <property type="component" value="Chromosome"/>
</dbReference>
<dbReference type="InterPro" id="IPR013108">
    <property type="entry name" value="Amidohydro_3"/>
</dbReference>
<feature type="domain" description="Amidohydrolase 3" evidence="2">
    <location>
        <begin position="48"/>
        <end position="101"/>
    </location>
</feature>
<dbReference type="EMBL" id="CP044427">
    <property type="protein sequence ID" value="QFG69495.1"/>
    <property type="molecule type" value="Genomic_DNA"/>
</dbReference>
<dbReference type="PANTHER" id="PTHR11647:SF1">
    <property type="entry name" value="COLLAPSIN RESPONSE MEDIATOR PROTEIN"/>
    <property type="match status" value="1"/>
</dbReference>
<protein>
    <submittedName>
        <fullName evidence="3">Amidohydrolase family protein</fullName>
    </submittedName>
</protein>
<dbReference type="RefSeq" id="WP_158061869.1">
    <property type="nucleotide sequence ID" value="NZ_CP044427.1"/>
</dbReference>
<dbReference type="NCBIfam" id="NF006560">
    <property type="entry name" value="PRK09061.1"/>
    <property type="match status" value="1"/>
</dbReference>
<dbReference type="InterPro" id="IPR050378">
    <property type="entry name" value="Metallo-dep_Hydrolases_sf"/>
</dbReference>
<evidence type="ECO:0000259" key="2">
    <source>
        <dbReference type="Pfam" id="PF07969"/>
    </source>
</evidence>
<gene>
    <name evidence="3" type="ORF">FY030_12985</name>
</gene>
<dbReference type="SUPFAM" id="SSF51338">
    <property type="entry name" value="Composite domain of metallo-dependent hydrolases"/>
    <property type="match status" value="1"/>
</dbReference>
<dbReference type="KEGG" id="serw:FY030_12985"/>
<dbReference type="Gene3D" id="3.20.20.140">
    <property type="entry name" value="Metal-dependent hydrolases"/>
    <property type="match status" value="1"/>
</dbReference>
<organism evidence="3 4">
    <name type="scientific">Ornithinimicrobium pratense</name>
    <dbReference type="NCBI Taxonomy" id="2593973"/>
    <lineage>
        <taxon>Bacteria</taxon>
        <taxon>Bacillati</taxon>
        <taxon>Actinomycetota</taxon>
        <taxon>Actinomycetes</taxon>
        <taxon>Micrococcales</taxon>
        <taxon>Ornithinimicrobiaceae</taxon>
        <taxon>Ornithinimicrobium</taxon>
    </lineage>
</organism>
<dbReference type="PANTHER" id="PTHR11647">
    <property type="entry name" value="HYDRANTOINASE/DIHYDROPYRIMIDINASE FAMILY MEMBER"/>
    <property type="match status" value="1"/>
</dbReference>
<evidence type="ECO:0000313" key="4">
    <source>
        <dbReference type="Proteomes" id="UP000326546"/>
    </source>
</evidence>
<dbReference type="GO" id="GO:0016810">
    <property type="term" value="F:hydrolase activity, acting on carbon-nitrogen (but not peptide) bonds"/>
    <property type="evidence" value="ECO:0007669"/>
    <property type="project" value="InterPro"/>
</dbReference>
<dbReference type="AlphaFoldDB" id="A0A5J6V6T8"/>
<evidence type="ECO:0000256" key="1">
    <source>
        <dbReference type="SAM" id="MobiDB-lite"/>
    </source>
</evidence>
<dbReference type="InterPro" id="IPR032466">
    <property type="entry name" value="Metal_Hydrolase"/>
</dbReference>
<accession>A0A5J6V6T8</accession>
<keyword evidence="4" id="KW-1185">Reference proteome</keyword>